<keyword evidence="5" id="KW-1185">Reference proteome</keyword>
<evidence type="ECO:0000256" key="1">
    <source>
        <dbReference type="ARBA" id="ARBA00023125"/>
    </source>
</evidence>
<evidence type="ECO:0000313" key="4">
    <source>
        <dbReference type="EMBL" id="KAF5371479.1"/>
    </source>
</evidence>
<dbReference type="PANTHER" id="PTHR19303">
    <property type="entry name" value="TRANSPOSON"/>
    <property type="match status" value="1"/>
</dbReference>
<dbReference type="EMBL" id="JAACJP010000046">
    <property type="protein sequence ID" value="KAF5371479.1"/>
    <property type="molecule type" value="Genomic_DNA"/>
</dbReference>
<dbReference type="GO" id="GO:0005634">
    <property type="term" value="C:nucleus"/>
    <property type="evidence" value="ECO:0007669"/>
    <property type="project" value="TreeGrafter"/>
</dbReference>
<organism evidence="4 5">
    <name type="scientific">Tricholomella constricta</name>
    <dbReference type="NCBI Taxonomy" id="117010"/>
    <lineage>
        <taxon>Eukaryota</taxon>
        <taxon>Fungi</taxon>
        <taxon>Dikarya</taxon>
        <taxon>Basidiomycota</taxon>
        <taxon>Agaricomycotina</taxon>
        <taxon>Agaricomycetes</taxon>
        <taxon>Agaricomycetidae</taxon>
        <taxon>Agaricales</taxon>
        <taxon>Tricholomatineae</taxon>
        <taxon>Lyophyllaceae</taxon>
        <taxon>Tricholomella</taxon>
    </lineage>
</organism>
<sequence length="787" mass="90776">MNFDSRLIAAPRTNTEIYQYSQALFSPKNIFEALRSQVDEEEGNWIKVACHITHYHIGTLPLLNSMVGRAKSQSQRRKKYVEIIDKWMMKAAEIYLKEHADDTIINKRGLRQVCEAMERQCRTQDNVKIQLSKTTLKRRVQGISSQASSNAQKSWVTDSEADVIINYALKLAEEGWPFSRTRMQEHADEVVRARHGDSFVGVGKCWVDRFVNKHNTRLKACWSRTLDQQRARAGNPVAKEDFFKKLKYMIDGKEDEDPIKPQDIYGTDESGFQDGIGQSERVLGRAGKKVQHQQRSGGRENITVIVTICADGTSLAPTVIFKGEHFQSTWHQENVLKASLGHQKKGYTDGEIGVEWIKNFDRQTKEKANGRRRLLLVDGHNSHYTRGFLEHARVNQIRVLCYPSHATHLYQGLDVVIFSVLKKRWSHHRDQYEREHGHPVKKTNFIKVYALAHAEALTVRNIEAAFEKTGVVPFNPEVITEEMMAPSRTTSIQSILPIAPPSPVRALTDMIHRVLARQNMSEDEASILQEQPTDENPLLLTPSRNAVQELASTSASHLVSRTPARSTSTLPRYQPYTISPFKRRNAKLLDYAAVTDHERELQEALKEAEERDERRKHAMISMQATTILHSLYVKKMKVHLEEHEQRKEQKTKKNRIFGDGLAKVLDADEFYNKVVQLEEAAEKAQEEKEERRKRRETHSEALAEWKRQDKVRVERNNEHRKTHQEDVEVWQREADQAKAERRRPSKKPQLKDYGIEKALPRPQKPEADEEDEDNDDEEDAGGDEMED</sequence>
<name>A0A8H5GUJ1_9AGAR</name>
<evidence type="ECO:0000313" key="5">
    <source>
        <dbReference type="Proteomes" id="UP000565441"/>
    </source>
</evidence>
<keyword evidence="1" id="KW-0238">DNA-binding</keyword>
<feature type="compositionally biased region" description="Basic and acidic residues" evidence="2">
    <location>
        <begin position="749"/>
        <end position="766"/>
    </location>
</feature>
<evidence type="ECO:0000256" key="2">
    <source>
        <dbReference type="SAM" id="MobiDB-lite"/>
    </source>
</evidence>
<feature type="compositionally biased region" description="Acidic residues" evidence="2">
    <location>
        <begin position="767"/>
        <end position="787"/>
    </location>
</feature>
<evidence type="ECO:0000259" key="3">
    <source>
        <dbReference type="PROSITE" id="PS51253"/>
    </source>
</evidence>
<feature type="domain" description="HTH CENPB-type" evidence="3">
    <location>
        <begin position="148"/>
        <end position="220"/>
    </location>
</feature>
<dbReference type="AlphaFoldDB" id="A0A8H5GUJ1"/>
<reference evidence="4 5" key="1">
    <citation type="journal article" date="2020" name="ISME J.">
        <title>Uncovering the hidden diversity of litter-decomposition mechanisms in mushroom-forming fungi.</title>
        <authorList>
            <person name="Floudas D."/>
            <person name="Bentzer J."/>
            <person name="Ahren D."/>
            <person name="Johansson T."/>
            <person name="Persson P."/>
            <person name="Tunlid A."/>
        </authorList>
    </citation>
    <scope>NUCLEOTIDE SEQUENCE [LARGE SCALE GENOMIC DNA]</scope>
    <source>
        <strain evidence="4 5">CBS 661.87</strain>
    </source>
</reference>
<dbReference type="OrthoDB" id="2917041at2759"/>
<dbReference type="InterPro" id="IPR004875">
    <property type="entry name" value="DDE_SF_endonuclease_dom"/>
</dbReference>
<comment type="caution">
    <text evidence="4">The sequence shown here is derived from an EMBL/GenBank/DDBJ whole genome shotgun (WGS) entry which is preliminary data.</text>
</comment>
<feature type="region of interest" description="Disordered" evidence="2">
    <location>
        <begin position="713"/>
        <end position="787"/>
    </location>
</feature>
<dbReference type="Pfam" id="PF03184">
    <property type="entry name" value="DDE_1"/>
    <property type="match status" value="1"/>
</dbReference>
<dbReference type="PROSITE" id="PS51253">
    <property type="entry name" value="HTH_CENPB"/>
    <property type="match status" value="1"/>
</dbReference>
<protein>
    <recommendedName>
        <fullName evidence="3">HTH CENPB-type domain-containing protein</fullName>
    </recommendedName>
</protein>
<gene>
    <name evidence="4" type="ORF">D9615_009623</name>
</gene>
<dbReference type="PANTHER" id="PTHR19303:SF74">
    <property type="entry name" value="POGO TRANSPOSABLE ELEMENT WITH KRAB DOMAIN"/>
    <property type="match status" value="1"/>
</dbReference>
<proteinExistence type="predicted"/>
<dbReference type="Proteomes" id="UP000565441">
    <property type="component" value="Unassembled WGS sequence"/>
</dbReference>
<dbReference type="GO" id="GO:0003677">
    <property type="term" value="F:DNA binding"/>
    <property type="evidence" value="ECO:0007669"/>
    <property type="project" value="UniProtKB-KW"/>
</dbReference>
<dbReference type="InterPro" id="IPR050863">
    <property type="entry name" value="CenT-Element_Derived"/>
</dbReference>
<accession>A0A8H5GUJ1</accession>
<dbReference type="InterPro" id="IPR006600">
    <property type="entry name" value="HTH_CenpB_DNA-bd_dom"/>
</dbReference>
<feature type="compositionally biased region" description="Basic and acidic residues" evidence="2">
    <location>
        <begin position="713"/>
        <end position="739"/>
    </location>
</feature>